<proteinExistence type="predicted"/>
<dbReference type="GO" id="GO:0008233">
    <property type="term" value="F:peptidase activity"/>
    <property type="evidence" value="ECO:0007669"/>
    <property type="project" value="UniProtKB-KW"/>
</dbReference>
<evidence type="ECO:0000313" key="2">
    <source>
        <dbReference type="Proteomes" id="UP000585665"/>
    </source>
</evidence>
<name>A0A850P802_9PROT</name>
<keyword evidence="1" id="KW-0645">Protease</keyword>
<dbReference type="EMBL" id="JABXXR010000060">
    <property type="protein sequence ID" value="NVN40727.1"/>
    <property type="molecule type" value="Genomic_DNA"/>
</dbReference>
<reference evidence="1 2" key="1">
    <citation type="submission" date="2020-06" db="EMBL/GenBank/DDBJ databases">
        <title>Description of novel acetic acid bacteria.</title>
        <authorList>
            <person name="Sombolestani A."/>
        </authorList>
    </citation>
    <scope>NUCLEOTIDE SEQUENCE [LARGE SCALE GENOMIC DNA]</scope>
    <source>
        <strain evidence="1 2">LMG 27010</strain>
    </source>
</reference>
<accession>A0A850P802</accession>
<dbReference type="RefSeq" id="WP_176613680.1">
    <property type="nucleotide sequence ID" value="NZ_JABXXR010000060.1"/>
</dbReference>
<dbReference type="InterPro" id="IPR034122">
    <property type="entry name" value="Retropepsin-like_bacterial"/>
</dbReference>
<keyword evidence="1" id="KW-0378">Hydrolase</keyword>
<sequence>MSGRKPLVELPLRNDGGYLSVIAVVDGVSVRFVIDTGAEGGLITPALARSLSLRRDPASSSFVQGSRGGRTVPNLIVPSLALGDVRFGPLSVPMGALPGSPTLTPPVGGLLGADLLSRFDVEFDVPAGRLRLWALGSRLPPPWAAYELPALREGDRLRIEVRLDGARLMALLDSGARSRVVSEAVARQLGVSADDLARDPGGTTAGVDLHAVLYRWHTFRSLVVGGEHETAPVLTVSPLAPDTEMLLGSDWFAQRRVLIAYGESRLFVRRAGTVPHAGTTVSP</sequence>
<protein>
    <submittedName>
        <fullName evidence="1">Aspartyl protease family protein</fullName>
    </submittedName>
</protein>
<keyword evidence="2" id="KW-1185">Reference proteome</keyword>
<dbReference type="Pfam" id="PF13650">
    <property type="entry name" value="Asp_protease_2"/>
    <property type="match status" value="2"/>
</dbReference>
<dbReference type="InterPro" id="IPR021109">
    <property type="entry name" value="Peptidase_aspartic_dom_sf"/>
</dbReference>
<dbReference type="AlphaFoldDB" id="A0A850P802"/>
<dbReference type="Proteomes" id="UP000585665">
    <property type="component" value="Unassembled WGS sequence"/>
</dbReference>
<dbReference type="Gene3D" id="2.40.70.10">
    <property type="entry name" value="Acid Proteases"/>
    <property type="match status" value="2"/>
</dbReference>
<evidence type="ECO:0000313" key="1">
    <source>
        <dbReference type="EMBL" id="NVN40727.1"/>
    </source>
</evidence>
<dbReference type="CDD" id="cd05483">
    <property type="entry name" value="retropepsin_like_bacteria"/>
    <property type="match status" value="1"/>
</dbReference>
<dbReference type="GO" id="GO:0006508">
    <property type="term" value="P:proteolysis"/>
    <property type="evidence" value="ECO:0007669"/>
    <property type="project" value="UniProtKB-KW"/>
</dbReference>
<organism evidence="1 2">
    <name type="scientific">Ameyamaea chiangmaiensis</name>
    <dbReference type="NCBI Taxonomy" id="442969"/>
    <lineage>
        <taxon>Bacteria</taxon>
        <taxon>Pseudomonadati</taxon>
        <taxon>Pseudomonadota</taxon>
        <taxon>Alphaproteobacteria</taxon>
        <taxon>Acetobacterales</taxon>
        <taxon>Acetobacteraceae</taxon>
        <taxon>Ameyamaea</taxon>
    </lineage>
</organism>
<comment type="caution">
    <text evidence="1">The sequence shown here is derived from an EMBL/GenBank/DDBJ whole genome shotgun (WGS) entry which is preliminary data.</text>
</comment>
<dbReference type="SUPFAM" id="SSF50630">
    <property type="entry name" value="Acid proteases"/>
    <property type="match status" value="2"/>
</dbReference>
<gene>
    <name evidence="1" type="ORF">HUK82_09140</name>
</gene>